<dbReference type="Proteomes" id="UP000030661">
    <property type="component" value="Unassembled WGS sequence"/>
</dbReference>
<dbReference type="Pfam" id="PF13432">
    <property type="entry name" value="TPR_16"/>
    <property type="match status" value="2"/>
</dbReference>
<dbReference type="PROSITE" id="PS50005">
    <property type="entry name" value="TPR"/>
    <property type="match status" value="5"/>
</dbReference>
<dbReference type="HOGENOM" id="CLU_917208_0_0_0"/>
<dbReference type="EMBL" id="DF820466">
    <property type="protein sequence ID" value="GAK57849.1"/>
    <property type="molecule type" value="Genomic_DNA"/>
</dbReference>
<keyword evidence="1" id="KW-0677">Repeat</keyword>
<organism evidence="5">
    <name type="scientific">Vecturithrix granuli</name>
    <dbReference type="NCBI Taxonomy" id="1499967"/>
    <lineage>
        <taxon>Bacteria</taxon>
        <taxon>Candidatus Moduliflexota</taxon>
        <taxon>Candidatus Vecturitrichia</taxon>
        <taxon>Candidatus Vecturitrichales</taxon>
        <taxon>Candidatus Vecturitrichaceae</taxon>
        <taxon>Candidatus Vecturithrix</taxon>
    </lineage>
</organism>
<dbReference type="PANTHER" id="PTHR44943:SF8">
    <property type="entry name" value="TPR REPEAT-CONTAINING PROTEIN MJ0263"/>
    <property type="match status" value="1"/>
</dbReference>
<keyword evidence="2 3" id="KW-0802">TPR repeat</keyword>
<evidence type="ECO:0000256" key="3">
    <source>
        <dbReference type="PROSITE-ProRule" id="PRU00339"/>
    </source>
</evidence>
<evidence type="ECO:0000313" key="5">
    <source>
        <dbReference type="EMBL" id="GAK57849.1"/>
    </source>
</evidence>
<feature type="repeat" description="TPR" evidence="3">
    <location>
        <begin position="212"/>
        <end position="245"/>
    </location>
</feature>
<dbReference type="SUPFAM" id="SSF48452">
    <property type="entry name" value="TPR-like"/>
    <property type="match status" value="1"/>
</dbReference>
<feature type="repeat" description="TPR" evidence="3">
    <location>
        <begin position="246"/>
        <end position="279"/>
    </location>
</feature>
<protein>
    <submittedName>
        <fullName evidence="5">Peptidase S1 and S6 chymotrypsin/Hap</fullName>
    </submittedName>
</protein>
<evidence type="ECO:0000256" key="2">
    <source>
        <dbReference type="ARBA" id="ARBA00022803"/>
    </source>
</evidence>
<feature type="repeat" description="TPR" evidence="3">
    <location>
        <begin position="53"/>
        <end position="86"/>
    </location>
</feature>
<feature type="repeat" description="TPR" evidence="3">
    <location>
        <begin position="121"/>
        <end position="154"/>
    </location>
</feature>
<dbReference type="STRING" id="1499967.U27_04821"/>
<sequence>MRVQCPQCGAGGNMPDARIPAQGTNIVCPKCKASFFVQKESLEPIQNAPGEGALEYYQAGIAFLKNKQVDAAIEQLRVAIEMKPDYAEAYRYLGLAYGQKNAWEEASRVLEKAIKSQPDDLLSLKNLGVAYLQQKRFAEAEQILQQALQYAPNDEKVRSYLSMATRGKQQSQPVFSEEAPAMRANEAKKNKKTSTFIDSEAQASPIGQQDPVQALLDKGIDFLENGQHNKALETFQEVIRIAPQSSDGYFGLGMVHENRKEWSKAADAYQKAISCNPNDVLAQENLKFVKKQQKKFNMPFSKK</sequence>
<accession>A0A081BZU4</accession>
<gene>
    <name evidence="5" type="ORF">U27_04821</name>
</gene>
<dbReference type="AlphaFoldDB" id="A0A081BZU4"/>
<feature type="domain" description="Zinc finger/thioredoxin putative" evidence="4">
    <location>
        <begin position="1"/>
        <end position="36"/>
    </location>
</feature>
<dbReference type="InterPro" id="IPR011990">
    <property type="entry name" value="TPR-like_helical_dom_sf"/>
</dbReference>
<name>A0A081BZU4_VECG1</name>
<evidence type="ECO:0000259" key="4">
    <source>
        <dbReference type="Pfam" id="PF13717"/>
    </source>
</evidence>
<dbReference type="Pfam" id="PF13717">
    <property type="entry name" value="Zn_ribbon_4"/>
    <property type="match status" value="1"/>
</dbReference>
<evidence type="ECO:0000313" key="6">
    <source>
        <dbReference type="Proteomes" id="UP000030661"/>
    </source>
</evidence>
<dbReference type="InterPro" id="IPR051685">
    <property type="entry name" value="Ycf3/AcsC/BcsC/TPR_MFPF"/>
</dbReference>
<dbReference type="InterPro" id="IPR019734">
    <property type="entry name" value="TPR_rpt"/>
</dbReference>
<evidence type="ECO:0000256" key="1">
    <source>
        <dbReference type="ARBA" id="ARBA00022737"/>
    </source>
</evidence>
<dbReference type="PANTHER" id="PTHR44943">
    <property type="entry name" value="CELLULOSE SYNTHASE OPERON PROTEIN C"/>
    <property type="match status" value="1"/>
</dbReference>
<dbReference type="Gene3D" id="1.25.40.10">
    <property type="entry name" value="Tetratricopeptide repeat domain"/>
    <property type="match status" value="2"/>
</dbReference>
<feature type="repeat" description="TPR" evidence="3">
    <location>
        <begin position="87"/>
        <end position="120"/>
    </location>
</feature>
<keyword evidence="6" id="KW-1185">Reference proteome</keyword>
<dbReference type="SMART" id="SM00028">
    <property type="entry name" value="TPR"/>
    <property type="match status" value="5"/>
</dbReference>
<dbReference type="Pfam" id="PF13181">
    <property type="entry name" value="TPR_8"/>
    <property type="match status" value="1"/>
</dbReference>
<dbReference type="InterPro" id="IPR011723">
    <property type="entry name" value="Znf/thioredoxin_put"/>
</dbReference>
<dbReference type="eggNOG" id="COG0457">
    <property type="taxonomic scope" value="Bacteria"/>
</dbReference>
<proteinExistence type="predicted"/>
<reference evidence="5" key="1">
    <citation type="journal article" date="2015" name="PeerJ">
        <title>First genomic representation of candidate bacterial phylum KSB3 points to enhanced environmental sensing as a trigger of wastewater bulking.</title>
        <authorList>
            <person name="Sekiguchi Y."/>
            <person name="Ohashi A."/>
            <person name="Parks D.H."/>
            <person name="Yamauchi T."/>
            <person name="Tyson G.W."/>
            <person name="Hugenholtz P."/>
        </authorList>
    </citation>
    <scope>NUCLEOTIDE SEQUENCE [LARGE SCALE GENOMIC DNA]</scope>
</reference>